<evidence type="ECO:0000256" key="7">
    <source>
        <dbReference type="ARBA" id="ARBA00056181"/>
    </source>
</evidence>
<dbReference type="KEGG" id="tim:GMBLW1_05190"/>
<reference evidence="10" key="1">
    <citation type="submission" date="2019-04" db="EMBL/GenBank/DDBJ databases">
        <authorList>
            <consortium name="Science for Life Laboratories"/>
        </authorList>
    </citation>
    <scope>NUCLEOTIDE SEQUENCE</scope>
    <source>
        <strain evidence="10">MBLW1</strain>
    </source>
</reference>
<dbReference type="Proteomes" id="UP000464378">
    <property type="component" value="Chromosome"/>
</dbReference>
<dbReference type="FunFam" id="1.20.58.220:FF:000004">
    <property type="entry name" value="Phosphate-specific transport system accessory protein PhoU"/>
    <property type="match status" value="1"/>
</dbReference>
<evidence type="ECO:0000256" key="2">
    <source>
        <dbReference type="ARBA" id="ARBA00008107"/>
    </source>
</evidence>
<dbReference type="SUPFAM" id="SSF109755">
    <property type="entry name" value="PhoU-like"/>
    <property type="match status" value="1"/>
</dbReference>
<comment type="subcellular location">
    <subcellularLocation>
        <location evidence="1 8">Cytoplasm</location>
    </subcellularLocation>
</comment>
<dbReference type="InterPro" id="IPR028366">
    <property type="entry name" value="PhoU"/>
</dbReference>
<evidence type="ECO:0000256" key="1">
    <source>
        <dbReference type="ARBA" id="ARBA00004496"/>
    </source>
</evidence>
<comment type="similarity">
    <text evidence="2 8">Belongs to the PhoU family.</text>
</comment>
<dbReference type="NCBIfam" id="TIGR02135">
    <property type="entry name" value="phoU_full"/>
    <property type="match status" value="1"/>
</dbReference>
<accession>A0A6C2YQ52</accession>
<dbReference type="GO" id="GO:0045936">
    <property type="term" value="P:negative regulation of phosphate metabolic process"/>
    <property type="evidence" value="ECO:0007669"/>
    <property type="project" value="InterPro"/>
</dbReference>
<comment type="subunit">
    <text evidence="3 8">Homodimer.</text>
</comment>
<name>A0A6C2YQ52_9BACT</name>
<evidence type="ECO:0000259" key="9">
    <source>
        <dbReference type="Pfam" id="PF01895"/>
    </source>
</evidence>
<keyword evidence="4 8" id="KW-0813">Transport</keyword>
<dbReference type="InterPro" id="IPR038078">
    <property type="entry name" value="PhoU-like_sf"/>
</dbReference>
<evidence type="ECO:0000256" key="4">
    <source>
        <dbReference type="ARBA" id="ARBA00022448"/>
    </source>
</evidence>
<dbReference type="GO" id="GO:0030643">
    <property type="term" value="P:intracellular phosphate ion homeostasis"/>
    <property type="evidence" value="ECO:0007669"/>
    <property type="project" value="InterPro"/>
</dbReference>
<dbReference type="PIRSF" id="PIRSF003107">
    <property type="entry name" value="PhoU"/>
    <property type="match status" value="1"/>
</dbReference>
<dbReference type="EMBL" id="LR593887">
    <property type="protein sequence ID" value="VTS04254.1"/>
    <property type="molecule type" value="Genomic_DNA"/>
</dbReference>
<dbReference type="InParanoid" id="A0A6C2YQ52"/>
<dbReference type="AlphaFoldDB" id="A0A6C2YQ52"/>
<dbReference type="FunCoup" id="A0A6C2YQ52">
    <property type="interactions" value="374"/>
</dbReference>
<dbReference type="EMBL" id="LR586016">
    <property type="protein sequence ID" value="VIP03441.1"/>
    <property type="molecule type" value="Genomic_DNA"/>
</dbReference>
<evidence type="ECO:0000256" key="8">
    <source>
        <dbReference type="PIRNR" id="PIRNR003107"/>
    </source>
</evidence>
<proteinExistence type="inferred from homology"/>
<dbReference type="RefSeq" id="WP_162658513.1">
    <property type="nucleotide sequence ID" value="NZ_LR593887.1"/>
</dbReference>
<dbReference type="Gene3D" id="1.20.58.220">
    <property type="entry name" value="Phosphate transport system protein phou homolog 2, domain 2"/>
    <property type="match status" value="1"/>
</dbReference>
<gene>
    <name evidence="10" type="ORF">GMBLW1_05190</name>
</gene>
<dbReference type="PANTHER" id="PTHR42930:SF3">
    <property type="entry name" value="PHOSPHATE-SPECIFIC TRANSPORT SYSTEM ACCESSORY PROTEIN PHOU"/>
    <property type="match status" value="1"/>
</dbReference>
<comment type="function">
    <text evidence="7 8">Plays a role in the regulation of phosphate uptake.</text>
</comment>
<evidence type="ECO:0000313" key="11">
    <source>
        <dbReference type="Proteomes" id="UP000464378"/>
    </source>
</evidence>
<dbReference type="GO" id="GO:0006817">
    <property type="term" value="P:phosphate ion transport"/>
    <property type="evidence" value="ECO:0007669"/>
    <property type="project" value="UniProtKB-KW"/>
</dbReference>
<feature type="domain" description="PhoU" evidence="9">
    <location>
        <begin position="119"/>
        <end position="204"/>
    </location>
</feature>
<dbReference type="PANTHER" id="PTHR42930">
    <property type="entry name" value="PHOSPHATE-SPECIFIC TRANSPORT SYSTEM ACCESSORY PROTEIN PHOU"/>
    <property type="match status" value="1"/>
</dbReference>
<protein>
    <recommendedName>
        <fullName evidence="8">Phosphate-specific transport system accessory protein PhoU</fullName>
    </recommendedName>
</protein>
<dbReference type="Pfam" id="PF01895">
    <property type="entry name" value="PhoU"/>
    <property type="match status" value="2"/>
</dbReference>
<evidence type="ECO:0000313" key="10">
    <source>
        <dbReference type="EMBL" id="VIP03441.1"/>
    </source>
</evidence>
<keyword evidence="5 8" id="KW-0963">Cytoplasm</keyword>
<keyword evidence="11" id="KW-1185">Reference proteome</keyword>
<evidence type="ECO:0000256" key="3">
    <source>
        <dbReference type="ARBA" id="ARBA00011738"/>
    </source>
</evidence>
<sequence>MSKHLERDLEQLQRQILTLASMVEEAIYKSLQSLEKRDPLLAQEVINNDHAVDSLENEVYEECLKILALHQPVASDLRRIASVFMINTDLERMGDLAVDIAERTLALSPSEFDIMPDKLHRMTDLTTGMVRQSLDAFVNLDSRQARRVIRLDDEVDRYNAEIIQELIVKMKTNPEIVEAGISLFSATRHLERIADHATNIAEDVVYLVEGELVRHRPVTVEPE</sequence>
<evidence type="ECO:0000256" key="6">
    <source>
        <dbReference type="ARBA" id="ARBA00022592"/>
    </source>
</evidence>
<organism evidence="10">
    <name type="scientific">Tuwongella immobilis</name>
    <dbReference type="NCBI Taxonomy" id="692036"/>
    <lineage>
        <taxon>Bacteria</taxon>
        <taxon>Pseudomonadati</taxon>
        <taxon>Planctomycetota</taxon>
        <taxon>Planctomycetia</taxon>
        <taxon>Gemmatales</taxon>
        <taxon>Gemmataceae</taxon>
        <taxon>Tuwongella</taxon>
    </lineage>
</organism>
<dbReference type="GO" id="GO:0005737">
    <property type="term" value="C:cytoplasm"/>
    <property type="evidence" value="ECO:0007669"/>
    <property type="project" value="UniProtKB-SubCell"/>
</dbReference>
<keyword evidence="6 8" id="KW-0592">Phosphate transport</keyword>
<dbReference type="InterPro" id="IPR026022">
    <property type="entry name" value="PhoU_dom"/>
</dbReference>
<feature type="domain" description="PhoU" evidence="9">
    <location>
        <begin position="17"/>
        <end position="104"/>
    </location>
</feature>
<evidence type="ECO:0000256" key="5">
    <source>
        <dbReference type="ARBA" id="ARBA00022490"/>
    </source>
</evidence>